<evidence type="ECO:0000313" key="2">
    <source>
        <dbReference type="EMBL" id="ASW42868.1"/>
    </source>
</evidence>
<keyword evidence="1" id="KW-0175">Coiled coil</keyword>
<evidence type="ECO:0000313" key="3">
    <source>
        <dbReference type="Proteomes" id="UP000264883"/>
    </source>
</evidence>
<dbReference type="EMBL" id="CP016786">
    <property type="protein sequence ID" value="ASW42868.1"/>
    <property type="molecule type" value="Genomic_DNA"/>
</dbReference>
<dbReference type="OrthoDB" id="1692525at2"/>
<gene>
    <name evidence="2" type="ORF">BEN51_05100</name>
</gene>
<dbReference type="RefSeq" id="WP_119865006.1">
    <property type="nucleotide sequence ID" value="NZ_CP016786.1"/>
</dbReference>
<keyword evidence="3" id="KW-1185">Reference proteome</keyword>
<evidence type="ECO:0000256" key="1">
    <source>
        <dbReference type="SAM" id="Coils"/>
    </source>
</evidence>
<proteinExistence type="predicted"/>
<feature type="coiled-coil region" evidence="1">
    <location>
        <begin position="59"/>
        <end position="86"/>
    </location>
</feature>
<organism evidence="2 3">
    <name type="scientific">Clostridium isatidis</name>
    <dbReference type="NCBI Taxonomy" id="182773"/>
    <lineage>
        <taxon>Bacteria</taxon>
        <taxon>Bacillati</taxon>
        <taxon>Bacillota</taxon>
        <taxon>Clostridia</taxon>
        <taxon>Eubacteriales</taxon>
        <taxon>Clostridiaceae</taxon>
        <taxon>Clostridium</taxon>
    </lineage>
</organism>
<dbReference type="Proteomes" id="UP000264883">
    <property type="component" value="Chromosome"/>
</dbReference>
<dbReference type="KEGG" id="cia:BEN51_05100"/>
<protein>
    <submittedName>
        <fullName evidence="2">Uncharacterized protein</fullName>
    </submittedName>
</protein>
<accession>A0A343JBG0</accession>
<reference evidence="2 3" key="1">
    <citation type="submission" date="2016-08" db="EMBL/GenBank/DDBJ databases">
        <title>Complete Genome Sequence Of The Indigo Reducing Clostridium isatidis DSM15098.</title>
        <authorList>
            <person name="Little G.T."/>
            <person name="Minton N.P."/>
        </authorList>
    </citation>
    <scope>NUCLEOTIDE SEQUENCE [LARGE SCALE GENOMIC DNA]</scope>
    <source>
        <strain evidence="2 3">DSM 15098</strain>
    </source>
</reference>
<dbReference type="AlphaFoldDB" id="A0A343JBG0"/>
<sequence>MLKTTQEIPLIKLEINDDNDITNEVYSDESLTDLKEIEFEMIAPVDFTDKRKVEIYKGINEIDERLAVIKQKVEELNTEIDNLTCHADGLDYTIAVASGIIAGAIDILYVGDFSLERGKEWSNDKVNNFVKDLAKKKGYEGDDLKGAIRYLERYGTPSDSVTAEFGGGLQHHLRDFAHHPTPVGLIFSLLTQFTSMSYGTNTLGDFQVVPVKNKSFIGKNFPEKIIFGLVYWFLHMASDMAGSSNNPGKGTGLPGPILSLVKELSSLPIFKNSKTIQELRVNISKLFNGTLLAKRDENGKIMRDSNGKLLTERFDLRAEMGVAHEIGRQAIPVVVNEALVRGFYFLRRLIQQLKEKDSIKDIEWKKTLPFKNRTIVRMMTIASGTFTAIDLADAGIQAVIKSGGFNPATLGNFILRVNFVGVGRFAIAVSSDLTMGIKKSKKENERMRLRGEGLQLLNAKVFYKEADMWIVAESTNKAIEEVYGMMEKAAEEFVDAWGEIRGGSEKRRKYIEKIKEKDSDFSKELLDLINWG</sequence>
<name>A0A343JBG0_9CLOT</name>